<evidence type="ECO:0000256" key="5">
    <source>
        <dbReference type="ARBA" id="ARBA00022694"/>
    </source>
</evidence>
<dbReference type="GO" id="GO:0015074">
    <property type="term" value="P:DNA integration"/>
    <property type="evidence" value="ECO:0007669"/>
    <property type="project" value="InterPro"/>
</dbReference>
<dbReference type="GO" id="GO:0003676">
    <property type="term" value="F:nucleic acid binding"/>
    <property type="evidence" value="ECO:0007669"/>
    <property type="project" value="InterPro"/>
</dbReference>
<evidence type="ECO:0000313" key="14">
    <source>
        <dbReference type="Proteomes" id="UP000298416"/>
    </source>
</evidence>
<gene>
    <name evidence="13" type="ORF">SASPL_137056</name>
</gene>
<evidence type="ECO:0000256" key="2">
    <source>
        <dbReference type="ARBA" id="ARBA00010113"/>
    </source>
</evidence>
<keyword evidence="8" id="KW-0547">Nucleotide-binding</keyword>
<dbReference type="PROSITE" id="PS50994">
    <property type="entry name" value="INTEGRASE"/>
    <property type="match status" value="1"/>
</dbReference>
<dbReference type="GO" id="GO:0000287">
    <property type="term" value="F:magnesium ion binding"/>
    <property type="evidence" value="ECO:0007669"/>
    <property type="project" value="InterPro"/>
</dbReference>
<dbReference type="Pfam" id="PF04446">
    <property type="entry name" value="Thg1"/>
    <property type="match status" value="2"/>
</dbReference>
<evidence type="ECO:0000256" key="9">
    <source>
        <dbReference type="ARBA" id="ARBA00022842"/>
    </source>
</evidence>
<dbReference type="PANTHER" id="PTHR12729:SF6">
    <property type="entry name" value="TRNA(HIS) GUANYLYLTRANSFERASE-RELATED"/>
    <property type="match status" value="1"/>
</dbReference>
<dbReference type="InterPro" id="IPR025724">
    <property type="entry name" value="GAG-pre-integrase_dom"/>
</dbReference>
<evidence type="ECO:0000256" key="11">
    <source>
        <dbReference type="SAM" id="MobiDB-lite"/>
    </source>
</evidence>
<dbReference type="Pfam" id="PF14413">
    <property type="entry name" value="Thg1C"/>
    <property type="match status" value="1"/>
</dbReference>
<dbReference type="Gene3D" id="3.30.420.10">
    <property type="entry name" value="Ribonuclease H-like superfamily/Ribonuclease H"/>
    <property type="match status" value="1"/>
</dbReference>
<feature type="domain" description="Integrase catalytic" evidence="12">
    <location>
        <begin position="502"/>
        <end position="565"/>
    </location>
</feature>
<keyword evidence="14" id="KW-1185">Reference proteome</keyword>
<dbReference type="Pfam" id="PF13976">
    <property type="entry name" value="gag_pre-integrs"/>
    <property type="match status" value="1"/>
</dbReference>
<dbReference type="AlphaFoldDB" id="A0A8X8WUK1"/>
<dbReference type="InterPro" id="IPR057670">
    <property type="entry name" value="SH3_retrovirus"/>
</dbReference>
<organism evidence="13">
    <name type="scientific">Salvia splendens</name>
    <name type="common">Scarlet sage</name>
    <dbReference type="NCBI Taxonomy" id="180675"/>
    <lineage>
        <taxon>Eukaryota</taxon>
        <taxon>Viridiplantae</taxon>
        <taxon>Streptophyta</taxon>
        <taxon>Embryophyta</taxon>
        <taxon>Tracheophyta</taxon>
        <taxon>Spermatophyta</taxon>
        <taxon>Magnoliopsida</taxon>
        <taxon>eudicotyledons</taxon>
        <taxon>Gunneridae</taxon>
        <taxon>Pentapetalae</taxon>
        <taxon>asterids</taxon>
        <taxon>lamiids</taxon>
        <taxon>Lamiales</taxon>
        <taxon>Lamiaceae</taxon>
        <taxon>Nepetoideae</taxon>
        <taxon>Mentheae</taxon>
        <taxon>Salviinae</taxon>
        <taxon>Salvia</taxon>
        <taxon>Salvia subgen. Calosphace</taxon>
        <taxon>core Calosphace</taxon>
    </lineage>
</organism>
<dbReference type="EMBL" id="PNBA02000014">
    <property type="protein sequence ID" value="KAG6400231.1"/>
    <property type="molecule type" value="Genomic_DNA"/>
</dbReference>
<evidence type="ECO:0000256" key="4">
    <source>
        <dbReference type="ARBA" id="ARBA00022679"/>
    </source>
</evidence>
<keyword evidence="4" id="KW-0808">Transferase</keyword>
<dbReference type="Proteomes" id="UP000298416">
    <property type="component" value="Unassembled WGS sequence"/>
</dbReference>
<keyword evidence="10" id="KW-0342">GTP-binding</keyword>
<evidence type="ECO:0000256" key="10">
    <source>
        <dbReference type="ARBA" id="ARBA00023134"/>
    </source>
</evidence>
<proteinExistence type="inferred from homology"/>
<dbReference type="EC" id="2.7.7.79" evidence="3"/>
<feature type="compositionally biased region" description="Acidic residues" evidence="11">
    <location>
        <begin position="670"/>
        <end position="682"/>
    </location>
</feature>
<protein>
    <recommendedName>
        <fullName evidence="3">tRNA(His) guanylyltransferase</fullName>
        <ecNumber evidence="3">2.7.7.79</ecNumber>
    </recommendedName>
</protein>
<evidence type="ECO:0000256" key="3">
    <source>
        <dbReference type="ARBA" id="ARBA00012511"/>
    </source>
</evidence>
<comment type="caution">
    <text evidence="13">The sequence shown here is derived from an EMBL/GenBank/DDBJ whole genome shotgun (WGS) entry which is preliminary data.</text>
</comment>
<comment type="similarity">
    <text evidence="2">Belongs to the tRNA(His) guanylyltransferase family.</text>
</comment>
<reference evidence="13" key="1">
    <citation type="submission" date="2018-01" db="EMBL/GenBank/DDBJ databases">
        <authorList>
            <person name="Mao J.F."/>
        </authorList>
    </citation>
    <scope>NUCLEOTIDE SEQUENCE</scope>
    <source>
        <strain evidence="13">Huo1</strain>
        <tissue evidence="13">Leaf</tissue>
    </source>
</reference>
<dbReference type="Gene3D" id="3.30.70.3000">
    <property type="match status" value="3"/>
</dbReference>
<feature type="region of interest" description="Disordered" evidence="11">
    <location>
        <begin position="656"/>
        <end position="701"/>
    </location>
</feature>
<dbReference type="InterPro" id="IPR012337">
    <property type="entry name" value="RNaseH-like_sf"/>
</dbReference>
<accession>A0A8X8WUK1</accession>
<dbReference type="SUPFAM" id="SSF53098">
    <property type="entry name" value="Ribonuclease H-like"/>
    <property type="match status" value="1"/>
</dbReference>
<dbReference type="InterPro" id="IPR025845">
    <property type="entry name" value="Thg1_C_dom"/>
</dbReference>
<dbReference type="PANTHER" id="PTHR12729">
    <property type="entry name" value="TRNA(HIS) GUANYLYLTRANSFERASE-RELATED"/>
    <property type="match status" value="1"/>
</dbReference>
<dbReference type="InterPro" id="IPR001584">
    <property type="entry name" value="Integrase_cat-core"/>
</dbReference>
<dbReference type="InterPro" id="IPR024956">
    <property type="entry name" value="tRNAHis_GuaTrfase_cat"/>
</dbReference>
<keyword evidence="5" id="KW-0819">tRNA processing</keyword>
<dbReference type="InterPro" id="IPR007537">
    <property type="entry name" value="tRNAHis_GuaTrfase_Thg1"/>
</dbReference>
<evidence type="ECO:0000256" key="7">
    <source>
        <dbReference type="ARBA" id="ARBA00022723"/>
    </source>
</evidence>
<dbReference type="GO" id="GO:0008193">
    <property type="term" value="F:tRNA guanylyltransferase activity"/>
    <property type="evidence" value="ECO:0007669"/>
    <property type="project" value="UniProtKB-EC"/>
</dbReference>
<dbReference type="GO" id="GO:0006400">
    <property type="term" value="P:tRNA modification"/>
    <property type="evidence" value="ECO:0007669"/>
    <property type="project" value="InterPro"/>
</dbReference>
<comment type="cofactor">
    <cofactor evidence="1">
        <name>Mg(2+)</name>
        <dbReference type="ChEBI" id="CHEBI:18420"/>
    </cofactor>
</comment>
<name>A0A8X8WUK1_SALSN</name>
<evidence type="ECO:0000259" key="12">
    <source>
        <dbReference type="PROSITE" id="PS50994"/>
    </source>
</evidence>
<sequence>MANSNSKYVKSFEMEDKIMLPNTIIIHVRVRDFCRFSQVHKFDKPNDEKALELMNECANAALVQFPEVIFSYGYGDEYSKTLSVIVSLFTSTYIIKWRALFPQKELKYAPSFRASVEVTQITCMIKSGKSKEKAQDTLRGSLKQDKNELLYQCFNINYKKDIPEMFRQGTCILKTEVVANPISSFPLLRFSRSMLNWSCSVIYYGFVLVDFQMSRMARILLKILRRTKIMAPLSQLVAPRTRPEYIEPFQYESRLMLSTWIVVRIDGCHFYSFVLNKDSELYQRCGSEIVSSIVSIFSSTYTMRWNESFLQKEMKLLPYFYARAVCYPSSEIVKGYLAWRQVDCCTYHMCPIREWFFDFEELNGGLVYMGNDSPCKTAGIGSIKLRNQDGSTRILKDVRYVPQLKKNLISLGALESKGLVVMMRDGILKATSGALVMLKGVRKNNLYYYQGSTVVGTVATATSSNKKDAEATKLWHLRLGHGGERSLQILAKQGLLKVRNTPQQNGVSERMNRTLVEKVRCMLSNAGLDRTFWAEAISYAQHIVNRLPCSAIDGKTPLEVWSGKPATDYDSLHIFGSIAYYHVTESKLDPRAKKALFMGFSAGVKGYRLWCLESKKTIVSRDVTFDESSMLNKVNPNSSDTSQQVEYTPKQVEFEEAVVIPTTNTTNDSPMEEEESDDEEVPPQEPSQQSEPIAVRRTRRENKKPARFADMVAYALPVVDDLALDCANMKAPRVVCLGGEDLCSVEFEILPRSIIETGFWEVHPEILDEKVDRLRAVQTTTGFG</sequence>
<evidence type="ECO:0000313" key="13">
    <source>
        <dbReference type="EMBL" id="KAG6400231.1"/>
    </source>
</evidence>
<dbReference type="InterPro" id="IPR038469">
    <property type="entry name" value="tRNAHis_GuaTrfase_Thg1_sf"/>
</dbReference>
<dbReference type="Pfam" id="PF22936">
    <property type="entry name" value="Pol_BBD"/>
    <property type="match status" value="1"/>
</dbReference>
<evidence type="ECO:0000256" key="8">
    <source>
        <dbReference type="ARBA" id="ARBA00022741"/>
    </source>
</evidence>
<dbReference type="InterPro" id="IPR054722">
    <property type="entry name" value="PolX-like_BBD"/>
</dbReference>
<dbReference type="GO" id="GO:0005525">
    <property type="term" value="F:GTP binding"/>
    <property type="evidence" value="ECO:0007669"/>
    <property type="project" value="UniProtKB-KW"/>
</dbReference>
<evidence type="ECO:0000256" key="1">
    <source>
        <dbReference type="ARBA" id="ARBA00001946"/>
    </source>
</evidence>
<reference evidence="13" key="2">
    <citation type="submission" date="2020-08" db="EMBL/GenBank/DDBJ databases">
        <title>Plant Genome Project.</title>
        <authorList>
            <person name="Zhang R.-G."/>
        </authorList>
    </citation>
    <scope>NUCLEOTIDE SEQUENCE</scope>
    <source>
        <strain evidence="13">Huo1</strain>
        <tissue evidence="13">Leaf</tissue>
    </source>
</reference>
<keyword evidence="7" id="KW-0479">Metal-binding</keyword>
<evidence type="ECO:0000256" key="6">
    <source>
        <dbReference type="ARBA" id="ARBA00022695"/>
    </source>
</evidence>
<dbReference type="InterPro" id="IPR036397">
    <property type="entry name" value="RNaseH_sf"/>
</dbReference>
<keyword evidence="6" id="KW-0548">Nucleotidyltransferase</keyword>
<dbReference type="Pfam" id="PF25597">
    <property type="entry name" value="SH3_retrovirus"/>
    <property type="match status" value="1"/>
</dbReference>
<keyword evidence="9" id="KW-0460">Magnesium</keyword>